<gene>
    <name evidence="2" type="ORF">AQJ54_21425</name>
</gene>
<reference evidence="2 3" key="1">
    <citation type="submission" date="2015-10" db="EMBL/GenBank/DDBJ databases">
        <title>Draft genome sequence of Streptomyces griseorubiginosus DSM 40469, type strain for the species Streptomyces griseorubiginosus.</title>
        <authorList>
            <person name="Ruckert C."/>
            <person name="Winkler A."/>
            <person name="Kalinowski J."/>
            <person name="Kampfer P."/>
            <person name="Glaeser S."/>
        </authorList>
    </citation>
    <scope>NUCLEOTIDE SEQUENCE [LARGE SCALE GENOMIC DNA]</scope>
    <source>
        <strain evidence="2 3">DSM 40469</strain>
    </source>
</reference>
<comment type="caution">
    <text evidence="2">The sequence shown here is derived from an EMBL/GenBank/DDBJ whole genome shotgun (WGS) entry which is preliminary data.</text>
</comment>
<dbReference type="EMBL" id="LMWV01000017">
    <property type="protein sequence ID" value="KUN65384.1"/>
    <property type="molecule type" value="Genomic_DNA"/>
</dbReference>
<name>A0A124HXP5_9ACTN</name>
<sequence>MNRSAGLLSALYLATTTGLVWTAALTLRDGPAWAACLFAAASLVPVIAVVRECVLCDQRQALAEMRRSTAAPGGPGAEAADAIVRAELKTACCERWWTSCGTDHDSTCPRRVPRSSAA</sequence>
<protein>
    <submittedName>
        <fullName evidence="2">Uncharacterized protein</fullName>
    </submittedName>
</protein>
<proteinExistence type="predicted"/>
<keyword evidence="1" id="KW-0472">Membrane</keyword>
<dbReference type="RefSeq" id="WP_062239745.1">
    <property type="nucleotide sequence ID" value="NZ_JBIAVY010000003.1"/>
</dbReference>
<dbReference type="Proteomes" id="UP000054375">
    <property type="component" value="Unassembled WGS sequence"/>
</dbReference>
<dbReference type="AlphaFoldDB" id="A0A124HXP5"/>
<keyword evidence="1" id="KW-0812">Transmembrane</keyword>
<keyword evidence="3" id="KW-1185">Reference proteome</keyword>
<accession>A0A124HXP5</accession>
<evidence type="ECO:0000313" key="3">
    <source>
        <dbReference type="Proteomes" id="UP000054375"/>
    </source>
</evidence>
<keyword evidence="1" id="KW-1133">Transmembrane helix</keyword>
<feature type="transmembrane region" description="Helical" evidence="1">
    <location>
        <begin position="32"/>
        <end position="50"/>
    </location>
</feature>
<organism evidence="2 3">
    <name type="scientific">Streptomyces griseorubiginosus</name>
    <dbReference type="NCBI Taxonomy" id="67304"/>
    <lineage>
        <taxon>Bacteria</taxon>
        <taxon>Bacillati</taxon>
        <taxon>Actinomycetota</taxon>
        <taxon>Actinomycetes</taxon>
        <taxon>Kitasatosporales</taxon>
        <taxon>Streptomycetaceae</taxon>
        <taxon>Streptomyces</taxon>
    </lineage>
</organism>
<evidence type="ECO:0000256" key="1">
    <source>
        <dbReference type="SAM" id="Phobius"/>
    </source>
</evidence>
<evidence type="ECO:0000313" key="2">
    <source>
        <dbReference type="EMBL" id="KUN65384.1"/>
    </source>
</evidence>